<comment type="caution">
    <text evidence="2">The sequence shown here is derived from an EMBL/GenBank/DDBJ whole genome shotgun (WGS) entry which is preliminary data.</text>
</comment>
<organism evidence="2 3">
    <name type="scientific">Aspergillus terreus</name>
    <dbReference type="NCBI Taxonomy" id="33178"/>
    <lineage>
        <taxon>Eukaryota</taxon>
        <taxon>Fungi</taxon>
        <taxon>Dikarya</taxon>
        <taxon>Ascomycota</taxon>
        <taxon>Pezizomycotina</taxon>
        <taxon>Eurotiomycetes</taxon>
        <taxon>Eurotiomycetidae</taxon>
        <taxon>Eurotiales</taxon>
        <taxon>Aspergillaceae</taxon>
        <taxon>Aspergillus</taxon>
        <taxon>Aspergillus subgen. Circumdati</taxon>
    </lineage>
</organism>
<name>A0A5M3Z415_ASPTE</name>
<feature type="region of interest" description="Disordered" evidence="1">
    <location>
        <begin position="130"/>
        <end position="156"/>
    </location>
</feature>
<feature type="region of interest" description="Disordered" evidence="1">
    <location>
        <begin position="79"/>
        <end position="106"/>
    </location>
</feature>
<accession>A0A5M3Z415</accession>
<protein>
    <submittedName>
        <fullName evidence="2">Uncharacterized protein</fullName>
    </submittedName>
</protein>
<dbReference type="AlphaFoldDB" id="A0A5M3Z415"/>
<dbReference type="OrthoDB" id="10016792at2759"/>
<gene>
    <name evidence="2" type="ORF">ATEIFO6365_0007015400</name>
</gene>
<sequence length="934" mass="103862">MPADPDDLPPNPDVLKYPATDSDVILSVSPDAIDPVVGVKDGLSMYVESFVLSTDLQPAYVDGDSTPAPIRYSVFTNDLSGPERSRKPVKISVQGPNGTSANRDGSRGGVLELYVENIAPATAKNLLLDASGGTGYSPPVKKTDTTPEPGGNGGNGGQITVLLGLPFSEHLQPIGRFIDHLNDRKKTWPKDFESDVKEYLGLVQKDEVKALYTKPGDWKSAQDVLKLTMPAFRYQVRILSTLLMSQETEIKHQLRNQLVVNGGQNGTGMRIGDRLGANGKMGDDGKRTIEFTAYDDKLWDLDMCFVHPVQCSMLLNKAKLYQFAGTEKARAEGIVLLQRLIRRLNFVAQKSPEDQAKTKLGQAYVAAEQSLHTGPNALLRLRAVLDNAQRTVEHLRWGVNYYGYHEGEVPLGSFAFYEGNATSALAHLEKIEKMYTQYLKVAKTLEEKKMAIRDRASYFEESRVQKEQLRQDAISDLKDADRMIGANTTAMDAAKQSLLKALQDMEDPINKAFGVSFDDVISAIGQVLFVHGSNSMILLQGASLLHTGLTKIEGDDGIAVKKEFLIQQVHKISDTVESLDEGRKILQDGSLELNDPDAKKLIIEKAELHTLLGRFSKVLGGDVLKNVKKRFDAYVDAVLTRNGNVLRYNSDVALINKYQKELSLFQIEKADLIRQDYDRVGADRPAMTAFIKKVYDSSIDDTQLWLYKAQRAFNFAALDNSNVIGNLLQDVPVSSLDYTLLNTVLSRLSGSYNNHKEKMGHKPQSKPGIKYRLDKDDFEDLQERAKDDIINLFIEIPADPAKRPPSTFSHMADIRVTAVRFFLPGAVTMNEKDKLLQLSITHPGTEKIMDRMENTMTFTHAPLTVQFTYASQTLKYDGPGTSDGTMGSATEDDYSLVGPFTTWRIEIRAEDNPGLDLSKITEAYMEFDCQYRAI</sequence>
<evidence type="ECO:0000313" key="2">
    <source>
        <dbReference type="EMBL" id="GFF17605.1"/>
    </source>
</evidence>
<reference evidence="2 3" key="1">
    <citation type="submission" date="2020-01" db="EMBL/GenBank/DDBJ databases">
        <title>Aspergillus terreus IFO 6365 whole genome shotgun sequence.</title>
        <authorList>
            <person name="Kanamasa S."/>
            <person name="Takahashi H."/>
        </authorList>
    </citation>
    <scope>NUCLEOTIDE SEQUENCE [LARGE SCALE GENOMIC DNA]</scope>
    <source>
        <strain evidence="2 3">IFO 6365</strain>
    </source>
</reference>
<evidence type="ECO:0000256" key="1">
    <source>
        <dbReference type="SAM" id="MobiDB-lite"/>
    </source>
</evidence>
<evidence type="ECO:0000313" key="3">
    <source>
        <dbReference type="Proteomes" id="UP000452235"/>
    </source>
</evidence>
<keyword evidence="3" id="KW-1185">Reference proteome</keyword>
<dbReference type="EMBL" id="BLJY01000007">
    <property type="protein sequence ID" value="GFF17605.1"/>
    <property type="molecule type" value="Genomic_DNA"/>
</dbReference>
<dbReference type="Proteomes" id="UP000452235">
    <property type="component" value="Unassembled WGS sequence"/>
</dbReference>
<feature type="compositionally biased region" description="Polar residues" evidence="1">
    <location>
        <begin position="94"/>
        <end position="103"/>
    </location>
</feature>
<proteinExistence type="predicted"/>